<evidence type="ECO:0000313" key="2">
    <source>
        <dbReference type="Proteomes" id="UP000053681"/>
    </source>
</evidence>
<gene>
    <name evidence="1" type="ORF">AS180_18650</name>
</gene>
<protein>
    <recommendedName>
        <fullName evidence="3">WXG100 family type VII secretion target</fullName>
    </recommendedName>
</protein>
<dbReference type="Proteomes" id="UP000053681">
    <property type="component" value="Unassembled WGS sequence"/>
</dbReference>
<evidence type="ECO:0000313" key="1">
    <source>
        <dbReference type="EMBL" id="KSU86434.1"/>
    </source>
</evidence>
<keyword evidence="2" id="KW-1185">Reference proteome</keyword>
<dbReference type="RefSeq" id="WP_062687294.1">
    <property type="nucleotide sequence ID" value="NZ_KQ758700.1"/>
</dbReference>
<name>A0A0V8JH96_9BACI</name>
<comment type="caution">
    <text evidence="1">The sequence shown here is derived from an EMBL/GenBank/DDBJ whole genome shotgun (WGS) entry which is preliminary data.</text>
</comment>
<dbReference type="AlphaFoldDB" id="A0A0V8JH96"/>
<dbReference type="EMBL" id="LNQP01000085">
    <property type="protein sequence ID" value="KSU86434.1"/>
    <property type="molecule type" value="Genomic_DNA"/>
</dbReference>
<reference evidence="1 2" key="1">
    <citation type="submission" date="2015-11" db="EMBL/GenBank/DDBJ databases">
        <title>Bacillus caseinolyticus sp nov.</title>
        <authorList>
            <person name="Dastager S.G."/>
            <person name="Mawlankar R."/>
        </authorList>
    </citation>
    <scope>NUCLEOTIDE SEQUENCE [LARGE SCALE GENOMIC DNA]</scope>
    <source>
        <strain evidence="1 2">SGD-V-76</strain>
    </source>
</reference>
<organism evidence="1 2">
    <name type="scientific">Priestia veravalensis</name>
    <dbReference type="NCBI Taxonomy" id="1414648"/>
    <lineage>
        <taxon>Bacteria</taxon>
        <taxon>Bacillati</taxon>
        <taxon>Bacillota</taxon>
        <taxon>Bacilli</taxon>
        <taxon>Bacillales</taxon>
        <taxon>Bacillaceae</taxon>
        <taxon>Priestia</taxon>
    </lineage>
</organism>
<proteinExistence type="predicted"/>
<sequence length="199" mass="22551">MEIKVNFEDLERFSERIKHSRGEADDALQRLSWESTNLHFLSVANVESILNLQEEIQQIIGKIESLTESAYTLVSETAEKLKEADELSGGWTEFWSNVWDGATTGVKDTWEGVKSISEWETFETMRAEITHPLETLDMMWSSLSNSWEEKVAHGDLHTRTEFFTYGVIQMGLSILGGKGIQKTEEGTNVAQHSDFAGNE</sequence>
<evidence type="ECO:0008006" key="3">
    <source>
        <dbReference type="Google" id="ProtNLM"/>
    </source>
</evidence>
<accession>A0A0V8JH96</accession>